<gene>
    <name evidence="2" type="ORF">EAH73_21670</name>
</gene>
<sequence>MKNKLLSGVYWVATALAATSCLEKDPDYAAGAPSPIISLEDVRRLYQGTNVVLEAGQLSGAHQLVGLVVSDAPGGNAPGGPAGLVVQSKRRGVVRGILIPLSGPAAPAFAVGDSVVVDIAGATLARSAGALRLEGIAPDRVRKVSSNNAVATRDISVGALVANFETYESTLVRITGGSITPLPVSGDTYGGNKTLADGAGNRLTLHTEATAAFAARRLPASATFVGIAVGSPDAASPAGAPQLWLRTAADALDPSGPIYPKFPEGFEAVPQATKGSYNMNTAAVPDNTVTFGTGPWKLYQSILGNTSGRDRYTGTQGIRLQQGLTEAATVEMKFDLPNGATKVTLLYGAYYTDAASAWKLEYSQDQGATWQQTGPTITDAGNFQRTSTFLMNISGPVRFRVNKLGLGPNNPPAVSNGRLGLDDIAIYEN</sequence>
<keyword evidence="3" id="KW-1185">Reference proteome</keyword>
<evidence type="ECO:0000313" key="2">
    <source>
        <dbReference type="EMBL" id="TPG58931.1"/>
    </source>
</evidence>
<evidence type="ECO:0000313" key="3">
    <source>
        <dbReference type="Proteomes" id="UP000317646"/>
    </source>
</evidence>
<reference evidence="2 3" key="1">
    <citation type="journal article" date="2019" name="Environ. Microbiol.">
        <title>Species interactions and distinct microbial communities in high Arctic permafrost affected cryosols are associated with the CH4 and CO2 gas fluxes.</title>
        <authorList>
            <person name="Altshuler I."/>
            <person name="Hamel J."/>
            <person name="Turney S."/>
            <person name="Magnuson E."/>
            <person name="Levesque R."/>
            <person name="Greer C."/>
            <person name="Whyte L.G."/>
        </authorList>
    </citation>
    <scope>NUCLEOTIDE SEQUENCE [LARGE SCALE GENOMIC DNA]</scope>
    <source>
        <strain evidence="2 3">S9.2P</strain>
    </source>
</reference>
<dbReference type="AlphaFoldDB" id="A0A502GB47"/>
<dbReference type="Pfam" id="PF18942">
    <property type="entry name" value="DUF5689"/>
    <property type="match status" value="1"/>
</dbReference>
<dbReference type="InterPro" id="IPR043744">
    <property type="entry name" value="DUF5689"/>
</dbReference>
<organism evidence="2 3">
    <name type="scientific">Hymenobacter nivis</name>
    <dbReference type="NCBI Taxonomy" id="1850093"/>
    <lineage>
        <taxon>Bacteria</taxon>
        <taxon>Pseudomonadati</taxon>
        <taxon>Bacteroidota</taxon>
        <taxon>Cytophagia</taxon>
        <taxon>Cytophagales</taxon>
        <taxon>Hymenobacteraceae</taxon>
        <taxon>Hymenobacter</taxon>
    </lineage>
</organism>
<protein>
    <recommendedName>
        <fullName evidence="1">DUF5689 domain-containing protein</fullName>
    </recommendedName>
</protein>
<dbReference type="EMBL" id="RCYZ01000014">
    <property type="protein sequence ID" value="TPG58931.1"/>
    <property type="molecule type" value="Genomic_DNA"/>
</dbReference>
<name>A0A502GB47_9BACT</name>
<dbReference type="OrthoDB" id="1111074at2"/>
<proteinExistence type="predicted"/>
<dbReference type="PROSITE" id="PS51257">
    <property type="entry name" value="PROKAR_LIPOPROTEIN"/>
    <property type="match status" value="1"/>
</dbReference>
<feature type="domain" description="DUF5689" evidence="1">
    <location>
        <begin position="36"/>
        <end position="250"/>
    </location>
</feature>
<comment type="caution">
    <text evidence="2">The sequence shown here is derived from an EMBL/GenBank/DDBJ whole genome shotgun (WGS) entry which is preliminary data.</text>
</comment>
<evidence type="ECO:0000259" key="1">
    <source>
        <dbReference type="Pfam" id="PF18942"/>
    </source>
</evidence>
<dbReference type="Proteomes" id="UP000317646">
    <property type="component" value="Unassembled WGS sequence"/>
</dbReference>
<accession>A0A502GB47</accession>
<dbReference type="RefSeq" id="WP_140469540.1">
    <property type="nucleotide sequence ID" value="NZ_RCYZ01000014.1"/>
</dbReference>